<evidence type="ECO:0000313" key="2">
    <source>
        <dbReference type="Proteomes" id="UP000546701"/>
    </source>
</evidence>
<dbReference type="EMBL" id="JACIJR010000017">
    <property type="protein sequence ID" value="MBB5730999.1"/>
    <property type="molecule type" value="Genomic_DNA"/>
</dbReference>
<evidence type="ECO:0000313" key="1">
    <source>
        <dbReference type="EMBL" id="MBB5730999.1"/>
    </source>
</evidence>
<proteinExistence type="predicted"/>
<dbReference type="RefSeq" id="WP_221237679.1">
    <property type="nucleotide sequence ID" value="NZ_BMJP01000016.1"/>
</dbReference>
<sequence>MSRKAGTSLSAKTPSAVTVSRGSIDVTVEADGTEAAPSSFLGHRTAKAAIAILLAKGQGFHEPTRKERDALRIGYAMRGKVLYGAAYDMVRMTRTIDLTDAQTIASSIEAIEIIEVKSTNRVSMKPDLKGYFFNITAGELLVAQSLGAAFRFAFVNTLTSEHEELSLNQVLGRARGLYPAWHIRF</sequence>
<reference evidence="1 2" key="1">
    <citation type="submission" date="2020-08" db="EMBL/GenBank/DDBJ databases">
        <title>Genomic Encyclopedia of Type Strains, Phase IV (KMG-IV): sequencing the most valuable type-strain genomes for metagenomic binning, comparative biology and taxonomic classification.</title>
        <authorList>
            <person name="Goeker M."/>
        </authorList>
    </citation>
    <scope>NUCLEOTIDE SEQUENCE [LARGE SCALE GENOMIC DNA]</scope>
    <source>
        <strain evidence="1 2">DSM 103336</strain>
    </source>
</reference>
<keyword evidence="2" id="KW-1185">Reference proteome</keyword>
<evidence type="ECO:0008006" key="3">
    <source>
        <dbReference type="Google" id="ProtNLM"/>
    </source>
</evidence>
<comment type="caution">
    <text evidence="1">The sequence shown here is derived from an EMBL/GenBank/DDBJ whole genome shotgun (WGS) entry which is preliminary data.</text>
</comment>
<protein>
    <recommendedName>
        <fullName evidence="3">DUF3883 domain-containing protein</fullName>
    </recommendedName>
</protein>
<accession>A0A7W9F4J9</accession>
<dbReference type="Proteomes" id="UP000546701">
    <property type="component" value="Unassembled WGS sequence"/>
</dbReference>
<dbReference type="AlphaFoldDB" id="A0A7W9F4J9"/>
<organism evidence="1 2">
    <name type="scientific">Sphingomonas prati</name>
    <dbReference type="NCBI Taxonomy" id="1843237"/>
    <lineage>
        <taxon>Bacteria</taxon>
        <taxon>Pseudomonadati</taxon>
        <taxon>Pseudomonadota</taxon>
        <taxon>Alphaproteobacteria</taxon>
        <taxon>Sphingomonadales</taxon>
        <taxon>Sphingomonadaceae</taxon>
        <taxon>Sphingomonas</taxon>
    </lineage>
</organism>
<name>A0A7W9F4J9_9SPHN</name>
<gene>
    <name evidence="1" type="ORF">FHS99_003507</name>
</gene>